<dbReference type="EMBL" id="JBHSMD010000002">
    <property type="protein sequence ID" value="MFC5492561.1"/>
    <property type="molecule type" value="Genomic_DNA"/>
</dbReference>
<keyword evidence="3" id="KW-1185">Reference proteome</keyword>
<accession>A0ABW0MXG5</accession>
<dbReference type="GO" id="GO:0016787">
    <property type="term" value="F:hydrolase activity"/>
    <property type="evidence" value="ECO:0007669"/>
    <property type="project" value="UniProtKB-KW"/>
</dbReference>
<reference evidence="3" key="1">
    <citation type="journal article" date="2019" name="Int. J. Syst. Evol. Microbiol.">
        <title>The Global Catalogue of Microorganisms (GCM) 10K type strain sequencing project: providing services to taxonomists for standard genome sequencing and annotation.</title>
        <authorList>
            <consortium name="The Broad Institute Genomics Platform"/>
            <consortium name="The Broad Institute Genome Sequencing Center for Infectious Disease"/>
            <person name="Wu L."/>
            <person name="Ma J."/>
        </authorList>
    </citation>
    <scope>NUCLEOTIDE SEQUENCE [LARGE SCALE GENOMIC DNA]</scope>
    <source>
        <strain evidence="3">KACC 13778</strain>
    </source>
</reference>
<dbReference type="Gene3D" id="3.40.710.10">
    <property type="entry name" value="DD-peptidase/beta-lactamase superfamily"/>
    <property type="match status" value="1"/>
</dbReference>
<dbReference type="PANTHER" id="PTHR43319">
    <property type="entry name" value="BETA-LACTAMASE-RELATED"/>
    <property type="match status" value="1"/>
</dbReference>
<dbReference type="Proteomes" id="UP001595956">
    <property type="component" value="Unassembled WGS sequence"/>
</dbReference>
<dbReference type="InterPro" id="IPR052907">
    <property type="entry name" value="Beta-lactamase/esterase"/>
</dbReference>
<evidence type="ECO:0000313" key="2">
    <source>
        <dbReference type="EMBL" id="MFC5492561.1"/>
    </source>
</evidence>
<dbReference type="InterPro" id="IPR012338">
    <property type="entry name" value="Beta-lactam/transpept-like"/>
</dbReference>
<dbReference type="Pfam" id="PF00144">
    <property type="entry name" value="Beta-lactamase"/>
    <property type="match status" value="1"/>
</dbReference>
<proteinExistence type="predicted"/>
<organism evidence="2 3">
    <name type="scientific">Nocardioides caricicola</name>
    <dbReference type="NCBI Taxonomy" id="634770"/>
    <lineage>
        <taxon>Bacteria</taxon>
        <taxon>Bacillati</taxon>
        <taxon>Actinomycetota</taxon>
        <taxon>Actinomycetes</taxon>
        <taxon>Propionibacteriales</taxon>
        <taxon>Nocardioidaceae</taxon>
        <taxon>Nocardioides</taxon>
    </lineage>
</organism>
<dbReference type="InterPro" id="IPR001466">
    <property type="entry name" value="Beta-lactam-related"/>
</dbReference>
<keyword evidence="2" id="KW-0378">Hydrolase</keyword>
<gene>
    <name evidence="2" type="ORF">ACFPKY_05600</name>
</gene>
<dbReference type="SUPFAM" id="SSF56601">
    <property type="entry name" value="beta-lactamase/transpeptidase-like"/>
    <property type="match status" value="1"/>
</dbReference>
<sequence>MEIQGSAAAPFAGVRDVFAEVLAEQPGTGAAFAVWHDGAWLVDLWGGYADATHTRSWERDTLVMPYSVTKPFAALAVLTLVDRGRVGLDDPLQRYWPELTTETSVREALSHRSGLVALDAAAPTEAFYDWDLMCSLLAEQQPSWPPGTAQGESALFYGHPLGQVVRAVDGRTLGRFLREEVCGPNGIDFHIGLGDAELARVADLTGFGDDFEASQQGYPPLYQPAISNPPGVRDPEVVNGERWRRAEVPAVNGHGTARAVAELYVALAHGRLLGPEVMQELTRGSGPEPDLVVGGGDREWGLGVDLDPDGYGMGGTGGSFGWWCETGRYAAAFLTGHVGTHDRGDRLEGAVREVLGLPPL</sequence>
<dbReference type="PANTHER" id="PTHR43319:SF3">
    <property type="entry name" value="BETA-LACTAMASE-RELATED DOMAIN-CONTAINING PROTEIN"/>
    <property type="match status" value="1"/>
</dbReference>
<protein>
    <submittedName>
        <fullName evidence="2">Serine hydrolase domain-containing protein</fullName>
    </submittedName>
</protein>
<feature type="domain" description="Beta-lactamase-related" evidence="1">
    <location>
        <begin position="15"/>
        <end position="353"/>
    </location>
</feature>
<name>A0ABW0MXG5_9ACTN</name>
<dbReference type="RefSeq" id="WP_345170885.1">
    <property type="nucleotide sequence ID" value="NZ_BAABFQ010000003.1"/>
</dbReference>
<evidence type="ECO:0000259" key="1">
    <source>
        <dbReference type="Pfam" id="PF00144"/>
    </source>
</evidence>
<evidence type="ECO:0000313" key="3">
    <source>
        <dbReference type="Proteomes" id="UP001595956"/>
    </source>
</evidence>
<comment type="caution">
    <text evidence="2">The sequence shown here is derived from an EMBL/GenBank/DDBJ whole genome shotgun (WGS) entry which is preliminary data.</text>
</comment>